<dbReference type="Gene3D" id="2.40.10.10">
    <property type="entry name" value="Trypsin-like serine proteases"/>
    <property type="match status" value="2"/>
</dbReference>
<name>A0ABW0KN16_9BACT</name>
<dbReference type="InterPro" id="IPR043504">
    <property type="entry name" value="Peptidase_S1_PA_chymotrypsin"/>
</dbReference>
<dbReference type="SUPFAM" id="SSF50494">
    <property type="entry name" value="Trypsin-like serine proteases"/>
    <property type="match status" value="1"/>
</dbReference>
<dbReference type="Pfam" id="PF13365">
    <property type="entry name" value="Trypsin_2"/>
    <property type="match status" value="1"/>
</dbReference>
<gene>
    <name evidence="3" type="ORF">ACFQDI_07275</name>
</gene>
<keyword evidence="1" id="KW-0175">Coiled coil</keyword>
<evidence type="ECO:0000256" key="1">
    <source>
        <dbReference type="SAM" id="Coils"/>
    </source>
</evidence>
<evidence type="ECO:0000313" key="3">
    <source>
        <dbReference type="EMBL" id="MFC5454645.1"/>
    </source>
</evidence>
<evidence type="ECO:0000313" key="4">
    <source>
        <dbReference type="Proteomes" id="UP001596052"/>
    </source>
</evidence>
<dbReference type="EMBL" id="JBHSMQ010000002">
    <property type="protein sequence ID" value="MFC5454645.1"/>
    <property type="molecule type" value="Genomic_DNA"/>
</dbReference>
<keyword evidence="4" id="KW-1185">Reference proteome</keyword>
<evidence type="ECO:0000256" key="2">
    <source>
        <dbReference type="SAM" id="MobiDB-lite"/>
    </source>
</evidence>
<feature type="coiled-coil region" evidence="1">
    <location>
        <begin position="22"/>
        <end position="105"/>
    </location>
</feature>
<organism evidence="3 4">
    <name type="scientific">Prosthecobacter fluviatilis</name>
    <dbReference type="NCBI Taxonomy" id="445931"/>
    <lineage>
        <taxon>Bacteria</taxon>
        <taxon>Pseudomonadati</taxon>
        <taxon>Verrucomicrobiota</taxon>
        <taxon>Verrucomicrobiia</taxon>
        <taxon>Verrucomicrobiales</taxon>
        <taxon>Verrucomicrobiaceae</taxon>
        <taxon>Prosthecobacter</taxon>
    </lineage>
</organism>
<dbReference type="InterPro" id="IPR009003">
    <property type="entry name" value="Peptidase_S1_PA"/>
</dbReference>
<dbReference type="Proteomes" id="UP001596052">
    <property type="component" value="Unassembled WGS sequence"/>
</dbReference>
<dbReference type="RefSeq" id="WP_377164933.1">
    <property type="nucleotide sequence ID" value="NZ_JBHSMQ010000002.1"/>
</dbReference>
<comment type="caution">
    <text evidence="3">The sequence shown here is derived from an EMBL/GenBank/DDBJ whole genome shotgun (WGS) entry which is preliminary data.</text>
</comment>
<sequence>MLTSPKFWLLLLIACAVGYGGYNDYTQKLKSAESSLQESSAKLTSLRNLITQKKALIQQKREDMENNQALLKARDILDKRLAKINEELAESAKSFKAAVEKARNDASGKELGDITMTNGRLLRGVKIRKVDETGLSLSYADGIGTASVELMPENLQQKYDLGTNALVPKMMTALAAFQSTAPSDVVTTKNQSPEIKPSNNASTSPVASAPQSTPAPAEGASFDARCLVIIKTDRGSGSGFIAQAGGKTHVYTNAHVICGTPAGFTSKIVSIKTASGQNIPVPYEIELSNNYDPEAAHGLEDVARFPVSLKEGEPSYTLADTNLSVSVNQRVTAYGNSLGADAVTSLNGMVVGLGTDRIEISCEIVPGNSGGPVVLTDTKQVLGISTYLNAAKRDIWTNGTVFDKVRRFAVRPDKVTKWRKMQYTSLMSSLAELKAFDRDTLTLAAACYLNPKPNRGGFDVPSQPRGDYIIRQVIADGSKYTLGGVISSGITRVNQKLGGTKTTISISNVVPVFAEFFASVAQASSSQISSLSLADRAPYLKQFIPELLEIRKAVHAQFLNEGATRYR</sequence>
<accession>A0ABW0KN16</accession>
<feature type="compositionally biased region" description="Polar residues" evidence="2">
    <location>
        <begin position="182"/>
        <end position="214"/>
    </location>
</feature>
<reference evidence="4" key="1">
    <citation type="journal article" date="2019" name="Int. J. Syst. Evol. Microbiol.">
        <title>The Global Catalogue of Microorganisms (GCM) 10K type strain sequencing project: providing services to taxonomists for standard genome sequencing and annotation.</title>
        <authorList>
            <consortium name="The Broad Institute Genomics Platform"/>
            <consortium name="The Broad Institute Genome Sequencing Center for Infectious Disease"/>
            <person name="Wu L."/>
            <person name="Ma J."/>
        </authorList>
    </citation>
    <scope>NUCLEOTIDE SEQUENCE [LARGE SCALE GENOMIC DNA]</scope>
    <source>
        <strain evidence="4">CGMCC 4.1469</strain>
    </source>
</reference>
<protein>
    <submittedName>
        <fullName evidence="3">Trypsin-like peptidase domain-containing protein</fullName>
    </submittedName>
</protein>
<feature type="region of interest" description="Disordered" evidence="2">
    <location>
        <begin position="182"/>
        <end position="218"/>
    </location>
</feature>
<proteinExistence type="predicted"/>